<evidence type="ECO:0000256" key="2">
    <source>
        <dbReference type="SAM" id="Phobius"/>
    </source>
</evidence>
<keyword evidence="2" id="KW-1133">Transmembrane helix</keyword>
<reference evidence="3" key="1">
    <citation type="journal article" date="2017" name="Mycologia">
        <title>Fusarium algeriense, sp. nov., a novel toxigenic crown rot pathogen of durum wheat from Algeria is nested in the Fusarium burgessii species complex.</title>
        <authorList>
            <person name="Laraba I."/>
            <person name="Keddad A."/>
            <person name="Boureghda H."/>
            <person name="Abdallah N."/>
            <person name="Vaughan M.M."/>
            <person name="Proctor R.H."/>
            <person name="Busman M."/>
            <person name="O'Donnell K."/>
        </authorList>
    </citation>
    <scope>NUCLEOTIDE SEQUENCE</scope>
    <source>
        <strain evidence="3">NRRL 25174</strain>
    </source>
</reference>
<gene>
    <name evidence="3" type="ORF">FBEOM_9694</name>
</gene>
<feature type="region of interest" description="Disordered" evidence="1">
    <location>
        <begin position="64"/>
        <end position="94"/>
    </location>
</feature>
<keyword evidence="2" id="KW-0472">Membrane</keyword>
<evidence type="ECO:0000256" key="1">
    <source>
        <dbReference type="SAM" id="MobiDB-lite"/>
    </source>
</evidence>
<feature type="transmembrane region" description="Helical" evidence="2">
    <location>
        <begin position="31"/>
        <end position="53"/>
    </location>
</feature>
<reference evidence="3" key="2">
    <citation type="submission" date="2020-02" db="EMBL/GenBank/DDBJ databases">
        <title>Identification and distribution of gene clusters putatively required for synthesis of sphingolipid metabolism inhibitors in phylogenetically diverse species of the filamentous fungus Fusarium.</title>
        <authorList>
            <person name="Kim H.-S."/>
            <person name="Busman M."/>
            <person name="Brown D.W."/>
            <person name="Divon H."/>
            <person name="Uhlig S."/>
            <person name="Proctor R.H."/>
        </authorList>
    </citation>
    <scope>NUCLEOTIDE SEQUENCE</scope>
    <source>
        <strain evidence="3">NRRL 25174</strain>
    </source>
</reference>
<protein>
    <submittedName>
        <fullName evidence="3">Uncharacterized protein</fullName>
    </submittedName>
</protein>
<dbReference type="AlphaFoldDB" id="A0A9P5ACX7"/>
<dbReference type="OrthoDB" id="5092386at2759"/>
<sequence length="94" mass="10610">MTNSYLPFSLSQLVSSPIRRDEKPPSESDQAVTLGIAIGIALTFVIPLLWYFIAKIVRARRARARDEEHGFEMQTPHGQGQTQTQRQRSETGPK</sequence>
<keyword evidence="4" id="KW-1185">Reference proteome</keyword>
<dbReference type="EMBL" id="PVQB02000496">
    <property type="protein sequence ID" value="KAF4336486.1"/>
    <property type="molecule type" value="Genomic_DNA"/>
</dbReference>
<organism evidence="3 4">
    <name type="scientific">Fusarium beomiforme</name>
    <dbReference type="NCBI Taxonomy" id="44412"/>
    <lineage>
        <taxon>Eukaryota</taxon>
        <taxon>Fungi</taxon>
        <taxon>Dikarya</taxon>
        <taxon>Ascomycota</taxon>
        <taxon>Pezizomycotina</taxon>
        <taxon>Sordariomycetes</taxon>
        <taxon>Hypocreomycetidae</taxon>
        <taxon>Hypocreales</taxon>
        <taxon>Nectriaceae</taxon>
        <taxon>Fusarium</taxon>
        <taxon>Fusarium burgessii species complex</taxon>
    </lineage>
</organism>
<comment type="caution">
    <text evidence="3">The sequence shown here is derived from an EMBL/GenBank/DDBJ whole genome shotgun (WGS) entry which is preliminary data.</text>
</comment>
<proteinExistence type="predicted"/>
<evidence type="ECO:0000313" key="3">
    <source>
        <dbReference type="EMBL" id="KAF4336486.1"/>
    </source>
</evidence>
<keyword evidence="2" id="KW-0812">Transmembrane</keyword>
<accession>A0A9P5ACX7</accession>
<name>A0A9P5ACX7_9HYPO</name>
<evidence type="ECO:0000313" key="4">
    <source>
        <dbReference type="Proteomes" id="UP000730481"/>
    </source>
</evidence>
<dbReference type="Proteomes" id="UP000730481">
    <property type="component" value="Unassembled WGS sequence"/>
</dbReference>